<evidence type="ECO:0000313" key="1">
    <source>
        <dbReference type="EMBL" id="QTE22765.1"/>
    </source>
</evidence>
<gene>
    <name evidence="1" type="ORF">J3359_00340</name>
</gene>
<name>A0A975CP33_9FLAO</name>
<evidence type="ECO:0008006" key="3">
    <source>
        <dbReference type="Google" id="ProtNLM"/>
    </source>
</evidence>
<dbReference type="RefSeq" id="WP_208078706.1">
    <property type="nucleotide sequence ID" value="NZ_CP071869.1"/>
</dbReference>
<keyword evidence="2" id="KW-1185">Reference proteome</keyword>
<organism evidence="1 2">
    <name type="scientific">Polaribacter cellanae</name>
    <dbReference type="NCBI Taxonomy" id="2818493"/>
    <lineage>
        <taxon>Bacteria</taxon>
        <taxon>Pseudomonadati</taxon>
        <taxon>Bacteroidota</taxon>
        <taxon>Flavobacteriia</taxon>
        <taxon>Flavobacteriales</taxon>
        <taxon>Flavobacteriaceae</taxon>
    </lineage>
</organism>
<accession>A0A975CP33</accession>
<dbReference type="EMBL" id="CP071869">
    <property type="protein sequence ID" value="QTE22765.1"/>
    <property type="molecule type" value="Genomic_DNA"/>
</dbReference>
<reference evidence="1 2" key="1">
    <citation type="submission" date="2021-03" db="EMBL/GenBank/DDBJ databases">
        <title>Complete genome of Polaribacter_sp.SM13.</title>
        <authorList>
            <person name="Jeong S.W."/>
            <person name="Bae J.W."/>
        </authorList>
    </citation>
    <scope>NUCLEOTIDE SEQUENCE [LARGE SCALE GENOMIC DNA]</scope>
    <source>
        <strain evidence="1 2">SM13</strain>
    </source>
</reference>
<dbReference type="KEGG" id="pcea:J3359_00340"/>
<evidence type="ECO:0000313" key="2">
    <source>
        <dbReference type="Proteomes" id="UP000663920"/>
    </source>
</evidence>
<dbReference type="AlphaFoldDB" id="A0A975CP33"/>
<protein>
    <recommendedName>
        <fullName evidence="3">DUF4369 domain-containing protein</fullName>
    </recommendedName>
</protein>
<sequence length="202" mass="24802">MKIIMYLFFILISLTSFSQEEILIKGKLFFSDNFYETFPNLLVKLDSSSKYIQIKEDGKFEIKTPIKKESYQLFFYYGNIKFKEFDYKFKWTKRKKPKSISLAEKCEVNKSLVKRDFKKGKMKLYFFKEDEKVKLTDKDRRIQKEYFIEYIQFPLSEIINYDCYLDYNQRVFKFLFLIGKKKYLDKINNNVIGYHYRYNITK</sequence>
<dbReference type="Proteomes" id="UP000663920">
    <property type="component" value="Chromosome"/>
</dbReference>
<proteinExistence type="predicted"/>